<proteinExistence type="predicted"/>
<organism evidence="1 2">
    <name type="scientific">Nephila pilipes</name>
    <name type="common">Giant wood spider</name>
    <name type="synonym">Nephila maculata</name>
    <dbReference type="NCBI Taxonomy" id="299642"/>
    <lineage>
        <taxon>Eukaryota</taxon>
        <taxon>Metazoa</taxon>
        <taxon>Ecdysozoa</taxon>
        <taxon>Arthropoda</taxon>
        <taxon>Chelicerata</taxon>
        <taxon>Arachnida</taxon>
        <taxon>Araneae</taxon>
        <taxon>Araneomorphae</taxon>
        <taxon>Entelegynae</taxon>
        <taxon>Araneoidea</taxon>
        <taxon>Nephilidae</taxon>
        <taxon>Nephila</taxon>
    </lineage>
</organism>
<keyword evidence="2" id="KW-1185">Reference proteome</keyword>
<accession>A0A8X6TVK4</accession>
<dbReference type="EMBL" id="BMAW01112206">
    <property type="protein sequence ID" value="GFT51459.1"/>
    <property type="molecule type" value="Genomic_DNA"/>
</dbReference>
<dbReference type="PANTHER" id="PTHR47331">
    <property type="entry name" value="PHD-TYPE DOMAIN-CONTAINING PROTEIN"/>
    <property type="match status" value="1"/>
</dbReference>
<evidence type="ECO:0000313" key="1">
    <source>
        <dbReference type="EMBL" id="GFT51459.1"/>
    </source>
</evidence>
<comment type="caution">
    <text evidence="1">The sequence shown here is derived from an EMBL/GenBank/DDBJ whole genome shotgun (WGS) entry which is preliminary data.</text>
</comment>
<dbReference type="AlphaFoldDB" id="A0A8X6TVK4"/>
<gene>
    <name evidence="1" type="primary">AVEN_253075_1</name>
    <name evidence="1" type="ORF">NPIL_445781</name>
</gene>
<name>A0A8X6TVK4_NEPPI</name>
<reference evidence="1" key="1">
    <citation type="submission" date="2020-08" db="EMBL/GenBank/DDBJ databases">
        <title>Multicomponent nature underlies the extraordinary mechanical properties of spider dragline silk.</title>
        <authorList>
            <person name="Kono N."/>
            <person name="Nakamura H."/>
            <person name="Mori M."/>
            <person name="Yoshida Y."/>
            <person name="Ohtoshi R."/>
            <person name="Malay A.D."/>
            <person name="Moran D.A.P."/>
            <person name="Tomita M."/>
            <person name="Numata K."/>
            <person name="Arakawa K."/>
        </authorList>
    </citation>
    <scope>NUCLEOTIDE SEQUENCE</scope>
</reference>
<dbReference type="Proteomes" id="UP000887013">
    <property type="component" value="Unassembled WGS sequence"/>
</dbReference>
<protein>
    <submittedName>
        <fullName evidence="1">Uncharacterized protein</fullName>
    </submittedName>
</protein>
<evidence type="ECO:0000313" key="2">
    <source>
        <dbReference type="Proteomes" id="UP000887013"/>
    </source>
</evidence>
<dbReference type="OrthoDB" id="6428063at2759"/>
<sequence>MLNPFQVQEVRELTDPTSWKHLPGVHNPADLPSRGCSAYQLLCSRWWEGSKWLLQTEENWPVTKPVFDEPLILKEKRKTGSTSKNLPVVCSLNQCENNKNNGETNNEDSDWYYYYFSSYDRMLRMTAWMKRFIFNCRNSDSRVTGESSHTEIKQGEIKIVKMVQEEYFSHEVNRKKTNSLAPYKEEERIFRVKTKLTYRKDSEDFKNPIILPSTDND</sequence>